<dbReference type="InterPro" id="IPR008335">
    <property type="entry name" value="Mopterin_OxRdtase_euk"/>
</dbReference>
<dbReference type="SUPFAM" id="SSF56524">
    <property type="entry name" value="Oxidoreductase molybdopterin-binding domain"/>
    <property type="match status" value="1"/>
</dbReference>
<keyword evidence="3" id="KW-0349">Heme</keyword>
<sequence length="481" mass="54296">MMTKKGDCSNETPDPPIFPPNLPRCKSPKCCNKPEKLPSRGLIGPKDYKNEPKDRSKLLRINSLMPFQGEPPAPVLLETYLTPNEIFYTCNHGPVGVLVDPFMYELDISGLLPKPTTFYQDAIHAMPKSRVPVTLMCAANRRTDMHQKKKLLEVPWGNAALGTAIWGGVRLADLLKMQGIPYRTLETDEGGRHVEFISVDYMKDAPDEPYKSSIPLIHATTPRADVLLAYEMNYEEITRDHGYPFRVIIPGVIGARSVKWLKEIRISKDECQGFYMQKYFKHYPPHLSLDPPWVTKVDWYSRRPLMEFPVQSSICIPQDGLMIPKGATVTIRGYAIAGGGRAIDRVDVSVDGGRSWEDAERRQGSFPVPRPPCPCCGTVPPKVEIFDPFEADGKAACLKDPQLLRWTWVFWELVAKVNPPTEIIVKAVDSAGNVQPQDMDHVWNFRGVNNTCWHRVKVKLKMPEDKGKPCFCQCHKPICGV</sequence>
<dbReference type="InterPro" id="IPR005066">
    <property type="entry name" value="MoCF_OxRdtse_dimer"/>
</dbReference>
<organism evidence="10 11">
    <name type="scientific">Ceratodon purpureus</name>
    <name type="common">Fire moss</name>
    <name type="synonym">Dicranum purpureum</name>
    <dbReference type="NCBI Taxonomy" id="3225"/>
    <lineage>
        <taxon>Eukaryota</taxon>
        <taxon>Viridiplantae</taxon>
        <taxon>Streptophyta</taxon>
        <taxon>Embryophyta</taxon>
        <taxon>Bryophyta</taxon>
        <taxon>Bryophytina</taxon>
        <taxon>Bryopsida</taxon>
        <taxon>Dicranidae</taxon>
        <taxon>Pseudoditrichales</taxon>
        <taxon>Ditrichaceae</taxon>
        <taxon>Ceratodon</taxon>
    </lineage>
</organism>
<evidence type="ECO:0000256" key="5">
    <source>
        <dbReference type="ARBA" id="ARBA00023002"/>
    </source>
</evidence>
<dbReference type="EMBL" id="CM026431">
    <property type="protein sequence ID" value="KAG0560485.1"/>
    <property type="molecule type" value="Genomic_DNA"/>
</dbReference>
<protein>
    <recommendedName>
        <fullName evidence="12">Sulfite oxidase</fullName>
    </recommendedName>
</protein>
<keyword evidence="2" id="KW-0500">Molybdenum</keyword>
<feature type="domain" description="Moybdenum cofactor oxidoreductase dimerisation" evidence="9">
    <location>
        <begin position="304"/>
        <end position="459"/>
    </location>
</feature>
<feature type="domain" description="Oxidoreductase molybdopterin-binding" evidence="8">
    <location>
        <begin position="92"/>
        <end position="275"/>
    </location>
</feature>
<dbReference type="Gene3D" id="2.60.40.650">
    <property type="match status" value="1"/>
</dbReference>
<feature type="region of interest" description="Disordered" evidence="7">
    <location>
        <begin position="1"/>
        <end position="24"/>
    </location>
</feature>
<keyword evidence="4" id="KW-0479">Metal-binding</keyword>
<evidence type="ECO:0000256" key="7">
    <source>
        <dbReference type="SAM" id="MobiDB-lite"/>
    </source>
</evidence>
<dbReference type="InterPro" id="IPR022407">
    <property type="entry name" value="OxRdtase_Mopterin_BS"/>
</dbReference>
<accession>A0A8T0GPT8</accession>
<evidence type="ECO:0000256" key="2">
    <source>
        <dbReference type="ARBA" id="ARBA00022505"/>
    </source>
</evidence>
<dbReference type="SUPFAM" id="SSF81296">
    <property type="entry name" value="E set domains"/>
    <property type="match status" value="1"/>
</dbReference>
<dbReference type="InterPro" id="IPR036374">
    <property type="entry name" value="OxRdtase_Mopterin-bd_sf"/>
</dbReference>
<dbReference type="Pfam" id="PF03404">
    <property type="entry name" value="Mo-co_dimer"/>
    <property type="match status" value="1"/>
</dbReference>
<keyword evidence="5" id="KW-0560">Oxidoreductase</keyword>
<dbReference type="InterPro" id="IPR000572">
    <property type="entry name" value="OxRdtase_Mopterin-bd_dom"/>
</dbReference>
<dbReference type="PANTHER" id="PTHR19372:SF7">
    <property type="entry name" value="SULFITE OXIDASE, MITOCHONDRIAL"/>
    <property type="match status" value="1"/>
</dbReference>
<dbReference type="GO" id="GO:0030151">
    <property type="term" value="F:molybdenum ion binding"/>
    <property type="evidence" value="ECO:0007669"/>
    <property type="project" value="InterPro"/>
</dbReference>
<evidence type="ECO:0000259" key="9">
    <source>
        <dbReference type="Pfam" id="PF03404"/>
    </source>
</evidence>
<evidence type="ECO:0000313" key="11">
    <source>
        <dbReference type="Proteomes" id="UP000822688"/>
    </source>
</evidence>
<proteinExistence type="predicted"/>
<evidence type="ECO:0000256" key="6">
    <source>
        <dbReference type="ARBA" id="ARBA00023004"/>
    </source>
</evidence>
<dbReference type="InterPro" id="IPR014756">
    <property type="entry name" value="Ig_E-set"/>
</dbReference>
<dbReference type="GO" id="GO:0008482">
    <property type="term" value="F:sulfite oxidase activity"/>
    <property type="evidence" value="ECO:0007669"/>
    <property type="project" value="TreeGrafter"/>
</dbReference>
<evidence type="ECO:0008006" key="12">
    <source>
        <dbReference type="Google" id="ProtNLM"/>
    </source>
</evidence>
<gene>
    <name evidence="10" type="ORF">KC19_10G183200</name>
</gene>
<dbReference type="Proteomes" id="UP000822688">
    <property type="component" value="Chromosome 10"/>
</dbReference>
<dbReference type="GO" id="GO:0005739">
    <property type="term" value="C:mitochondrion"/>
    <property type="evidence" value="ECO:0007669"/>
    <property type="project" value="TreeGrafter"/>
</dbReference>
<dbReference type="Pfam" id="PF00174">
    <property type="entry name" value="Oxidored_molyb"/>
    <property type="match status" value="1"/>
</dbReference>
<dbReference type="PRINTS" id="PR00407">
    <property type="entry name" value="EUMOPTERIN"/>
</dbReference>
<evidence type="ECO:0000256" key="1">
    <source>
        <dbReference type="ARBA" id="ARBA00001924"/>
    </source>
</evidence>
<evidence type="ECO:0000313" key="10">
    <source>
        <dbReference type="EMBL" id="KAG0560485.1"/>
    </source>
</evidence>
<dbReference type="GO" id="GO:0043546">
    <property type="term" value="F:molybdopterin cofactor binding"/>
    <property type="evidence" value="ECO:0007669"/>
    <property type="project" value="InterPro"/>
</dbReference>
<comment type="cofactor">
    <cofactor evidence="1">
        <name>Mo-molybdopterin</name>
        <dbReference type="ChEBI" id="CHEBI:71302"/>
    </cofactor>
</comment>
<dbReference type="AlphaFoldDB" id="A0A8T0GPT8"/>
<comment type="caution">
    <text evidence="10">The sequence shown here is derived from an EMBL/GenBank/DDBJ whole genome shotgun (WGS) entry which is preliminary data.</text>
</comment>
<keyword evidence="6" id="KW-0408">Iron</keyword>
<feature type="compositionally biased region" description="Pro residues" evidence="7">
    <location>
        <begin position="13"/>
        <end position="22"/>
    </location>
</feature>
<dbReference type="PANTHER" id="PTHR19372">
    <property type="entry name" value="SULFITE REDUCTASE"/>
    <property type="match status" value="1"/>
</dbReference>
<dbReference type="GO" id="GO:0020037">
    <property type="term" value="F:heme binding"/>
    <property type="evidence" value="ECO:0007669"/>
    <property type="project" value="TreeGrafter"/>
</dbReference>
<evidence type="ECO:0000256" key="4">
    <source>
        <dbReference type="ARBA" id="ARBA00022723"/>
    </source>
</evidence>
<reference evidence="10" key="1">
    <citation type="submission" date="2020-06" db="EMBL/GenBank/DDBJ databases">
        <title>WGS assembly of Ceratodon purpureus strain R40.</title>
        <authorList>
            <person name="Carey S.B."/>
            <person name="Jenkins J."/>
            <person name="Shu S."/>
            <person name="Lovell J.T."/>
            <person name="Sreedasyam A."/>
            <person name="Maumus F."/>
            <person name="Tiley G.P."/>
            <person name="Fernandez-Pozo N."/>
            <person name="Barry K."/>
            <person name="Chen C."/>
            <person name="Wang M."/>
            <person name="Lipzen A."/>
            <person name="Daum C."/>
            <person name="Saski C.A."/>
            <person name="Payton A.C."/>
            <person name="Mcbreen J.C."/>
            <person name="Conrad R.E."/>
            <person name="Kollar L.M."/>
            <person name="Olsson S."/>
            <person name="Huttunen S."/>
            <person name="Landis J.B."/>
            <person name="Wickett N.J."/>
            <person name="Johnson M.G."/>
            <person name="Rensing S.A."/>
            <person name="Grimwood J."/>
            <person name="Schmutz J."/>
            <person name="Mcdaniel S.F."/>
        </authorList>
    </citation>
    <scope>NUCLEOTIDE SEQUENCE</scope>
    <source>
        <strain evidence="10">R40</strain>
    </source>
</reference>
<evidence type="ECO:0000259" key="8">
    <source>
        <dbReference type="Pfam" id="PF00174"/>
    </source>
</evidence>
<name>A0A8T0GPT8_CERPU</name>
<dbReference type="PROSITE" id="PS00559">
    <property type="entry name" value="MOLYBDOPTERIN_EUK"/>
    <property type="match status" value="1"/>
</dbReference>
<dbReference type="Gene3D" id="3.90.420.10">
    <property type="entry name" value="Oxidoreductase, molybdopterin-binding domain"/>
    <property type="match status" value="1"/>
</dbReference>
<dbReference type="GO" id="GO:0006790">
    <property type="term" value="P:sulfur compound metabolic process"/>
    <property type="evidence" value="ECO:0007669"/>
    <property type="project" value="TreeGrafter"/>
</dbReference>
<keyword evidence="11" id="KW-1185">Reference proteome</keyword>
<evidence type="ECO:0000256" key="3">
    <source>
        <dbReference type="ARBA" id="ARBA00022617"/>
    </source>
</evidence>